<name>A0A2V1DXH7_9PLEO</name>
<feature type="compositionally biased region" description="Basic and acidic residues" evidence="1">
    <location>
        <begin position="968"/>
        <end position="981"/>
    </location>
</feature>
<feature type="compositionally biased region" description="Polar residues" evidence="1">
    <location>
        <begin position="1474"/>
        <end position="1483"/>
    </location>
</feature>
<feature type="region of interest" description="Disordered" evidence="1">
    <location>
        <begin position="1387"/>
        <end position="1521"/>
    </location>
</feature>
<feature type="compositionally biased region" description="Polar residues" evidence="1">
    <location>
        <begin position="1148"/>
        <end position="1157"/>
    </location>
</feature>
<feature type="region of interest" description="Disordered" evidence="1">
    <location>
        <begin position="897"/>
        <end position="937"/>
    </location>
</feature>
<feature type="compositionally biased region" description="Basic and acidic residues" evidence="1">
    <location>
        <begin position="1613"/>
        <end position="1704"/>
    </location>
</feature>
<feature type="compositionally biased region" description="Basic and acidic residues" evidence="1">
    <location>
        <begin position="657"/>
        <end position="678"/>
    </location>
</feature>
<feature type="compositionally biased region" description="Polar residues" evidence="1">
    <location>
        <begin position="371"/>
        <end position="420"/>
    </location>
</feature>
<organism evidence="2 3">
    <name type="scientific">Periconia macrospinosa</name>
    <dbReference type="NCBI Taxonomy" id="97972"/>
    <lineage>
        <taxon>Eukaryota</taxon>
        <taxon>Fungi</taxon>
        <taxon>Dikarya</taxon>
        <taxon>Ascomycota</taxon>
        <taxon>Pezizomycotina</taxon>
        <taxon>Dothideomycetes</taxon>
        <taxon>Pleosporomycetidae</taxon>
        <taxon>Pleosporales</taxon>
        <taxon>Massarineae</taxon>
        <taxon>Periconiaceae</taxon>
        <taxon>Periconia</taxon>
    </lineage>
</organism>
<feature type="compositionally biased region" description="Basic and acidic residues" evidence="1">
    <location>
        <begin position="96"/>
        <end position="247"/>
    </location>
</feature>
<protein>
    <submittedName>
        <fullName evidence="2">Uncharacterized protein</fullName>
    </submittedName>
</protein>
<feature type="compositionally biased region" description="Basic and acidic residues" evidence="1">
    <location>
        <begin position="787"/>
        <end position="798"/>
    </location>
</feature>
<feature type="region of interest" description="Disordered" evidence="1">
    <location>
        <begin position="1575"/>
        <end position="1597"/>
    </location>
</feature>
<evidence type="ECO:0000313" key="3">
    <source>
        <dbReference type="Proteomes" id="UP000244855"/>
    </source>
</evidence>
<feature type="compositionally biased region" description="Basic and acidic residues" evidence="1">
    <location>
        <begin position="1746"/>
        <end position="1757"/>
    </location>
</feature>
<reference evidence="2 3" key="1">
    <citation type="journal article" date="2018" name="Sci. Rep.">
        <title>Comparative genomics provides insights into the lifestyle and reveals functional heterogeneity of dark septate endophytic fungi.</title>
        <authorList>
            <person name="Knapp D.G."/>
            <person name="Nemeth J.B."/>
            <person name="Barry K."/>
            <person name="Hainaut M."/>
            <person name="Henrissat B."/>
            <person name="Johnson J."/>
            <person name="Kuo A."/>
            <person name="Lim J.H.P."/>
            <person name="Lipzen A."/>
            <person name="Nolan M."/>
            <person name="Ohm R.A."/>
            <person name="Tamas L."/>
            <person name="Grigoriev I.V."/>
            <person name="Spatafora J.W."/>
            <person name="Nagy L.G."/>
            <person name="Kovacs G.M."/>
        </authorList>
    </citation>
    <scope>NUCLEOTIDE SEQUENCE [LARGE SCALE GENOMIC DNA]</scope>
    <source>
        <strain evidence="2 3">DSE2036</strain>
    </source>
</reference>
<evidence type="ECO:0000256" key="1">
    <source>
        <dbReference type="SAM" id="MobiDB-lite"/>
    </source>
</evidence>
<feature type="compositionally biased region" description="Polar residues" evidence="1">
    <location>
        <begin position="1334"/>
        <end position="1346"/>
    </location>
</feature>
<feature type="region of interest" description="Disordered" evidence="1">
    <location>
        <begin position="53"/>
        <end position="78"/>
    </location>
</feature>
<feature type="compositionally biased region" description="Basic and acidic residues" evidence="1">
    <location>
        <begin position="1387"/>
        <end position="1402"/>
    </location>
</feature>
<dbReference type="Proteomes" id="UP000244855">
    <property type="component" value="Unassembled WGS sequence"/>
</dbReference>
<feature type="compositionally biased region" description="Basic and acidic residues" evidence="1">
    <location>
        <begin position="254"/>
        <end position="303"/>
    </location>
</feature>
<sequence>MCHCHLKQKIIKRIRANHATLMVINLGIVDRFLLQVAHAKLIHNNVTYQLPQRPTSHSTYSMTQRKGKGNTGGWSANVSAMQNNNAMNNQKIIQEARRKEAEVRKKEEEARRKEQENRRKQEAEKQKRLDKERKDIERRVQAAEKKEREKETRESEKTDNRRCLLDLKEQEKAKIKHDKEVEAARRKQEKDEESAKKRREKDIEVARMKHEKEIEINRKNQEKEKEMARKRQEKEADAARKQQEKETNMAQKKQGKEIETNRKNQENEIKKAKEKREREDKEERERISKQKERADKTEIDEMSKSCQKHASNDRDQNISMEILKEQKRRLKETLKEEKKKEREILKEDEKKEKESQKGNSRDTHDQHMSRSRSTISPPSNKSHNPFSSFPHTPTGRSSLFSSYKTTSIASVHSLDTTQLQREPKRSKSLFSKHTLPDEDTLAPISPPSIATAHTTQTPVNHALLRSSTVHAAVVTHPSALSRSEEIDKGKKSVFSSLVRHGSLVGSKDIKATSQNKRRERTFKSDSPVLRGQNQENEQTRNTGLGGQVDKNNNGGNREQRAKRKEGKENNAAGSTIHSQSDIDNLPNVDPLESTKAQGQAIPNNGKRKGDKVSLKKNLIRGNMQNLNDLNEMANFDYLQASNDGESRSRFRSRSQKSKKDNHSSVENHTPREKTQDFNDFSDVHNLHYLSAIPRGSSDEASQVGKLEQDEKLKSKSGPGWISKSRKIGNENKSKTREENTFRSIHDFMDIPNLDHLNIESRRNVDDAGQAASEAKDHNSKSKPLSRWRSEPRNEKKDNNTGLGESVISGRIKNISEVPHLDHLEAMANTNTNGKKPLHHREGDQVKPKPRMISMSKFWEDKQNNKPTPRKETVSASIHDLSDMPHLDHLAALANEDANKHQLKKKEKDKNLQSNMMPRLRKYGNERDASDKKDATMNTIQDFDIPNLAYLEASLRKRDSGNAAHPSHRNRDDPKSKQESTEKPISQKPRQGKTTPHESAASGTIQDFNDFNNILNIEYLEAFWKKDNLAKRDQKSKKEGKNEKTVSKKPPRLQEKNGNVSDNIRDTSDTTNIDFFEIQSAKGITNDPSQPNAQSKKSRSKRVQKGAANAQMNGGISDRRIRAQNSDEDAGANKKDWANKQKKQDHTKPPNSSLNNRHPNNDAPGHGTPANNPPNNGVPRDESSSNGALTKNPPNSSHLGNGSPSNEPLNNGPSSIKATNENSLNTKAAEKQPTSAAGKIAQRFGKFSKLVGKKAKNYNKDGDKQGAGLKIEGDIQGSGANVNASSRPNGKNQDQEQQGEAVTSLSPEQIQEQRRQRQAAKAAGKRAAKKEQEKSQNNNDKLPQSSIPPWHNNPDLHLSEEAYNHLSNRRAAIADEHSSHLERTYANEEAKRAHHRTLSEQDYQHQTARRAAEAETTATLNETRRSEKEARRQYEQTRDQKDVQHRITQHAAESEARLEHSERQRANEESRRQFQHTQILQDLQSRTDRETHISEAEAARRDRKRDAQAAQRQYEQQRASDELQAWQERRDIKDHVRAEEMERRRLEETAISEHHRDQQLNDLQTRTEIQRILAEEKTTESDRRREHERARMEMRAEDVVRERETRVRVVEQMERERRREVDEDNRERKLARARTKVEESEIKMQEEDVQRVRKQRREQDEMETARVKREWEREEKVRRWEDEDAERVRKREREREERAFEEERMAAGARVVMKNPHSPPPPPPPEDQYYANQEHYYHDDDDGDDNDFTHRDFPRSDGGDYLGPEGRWYMDESDEYGDPSYADDDDDDIVGSPNGYHHPLEHPAEEYEDYSDEYSNEEEYGDYPPPRPPPAGGLYDAVSLDPNGMHSIPFIPPLPLDKHDDDNADDDNVIPSTVHSTPTTIPRPVPPFIYKKAPNNNNNNTQDSTLPPPPPPPHQQQQQRLTRTSTADVGANATTTSIPRNLKNNNNNLLNSTINYLHNTQQQHHDDDAIIASFPDMQSSSDSEDSSDDEDDDDVVSERSTYY</sequence>
<feature type="compositionally biased region" description="Polar residues" evidence="1">
    <location>
        <begin position="1183"/>
        <end position="1225"/>
    </location>
</feature>
<feature type="region of interest" description="Disordered" evidence="1">
    <location>
        <begin position="691"/>
        <end position="738"/>
    </location>
</feature>
<feature type="compositionally biased region" description="Polar residues" evidence="1">
    <location>
        <begin position="1277"/>
        <end position="1306"/>
    </location>
</feature>
<feature type="compositionally biased region" description="Polar residues" evidence="1">
    <location>
        <begin position="1919"/>
        <end position="1938"/>
    </location>
</feature>
<feature type="compositionally biased region" description="Basic and acidic residues" evidence="1">
    <location>
        <begin position="1130"/>
        <end position="1147"/>
    </location>
</feature>
<feature type="region of interest" description="Disordered" evidence="1">
    <location>
        <begin position="1613"/>
        <end position="2002"/>
    </location>
</feature>
<keyword evidence="3" id="KW-1185">Reference proteome</keyword>
<feature type="compositionally biased region" description="Polar residues" evidence="1">
    <location>
        <begin position="1951"/>
        <end position="1961"/>
    </location>
</feature>
<accession>A0A2V1DXH7</accession>
<feature type="compositionally biased region" description="Polar residues" evidence="1">
    <location>
        <begin position="1081"/>
        <end position="1093"/>
    </location>
</feature>
<feature type="region of interest" description="Disordered" evidence="1">
    <location>
        <begin position="829"/>
        <end position="850"/>
    </location>
</feature>
<feature type="compositionally biased region" description="Basic and acidic residues" evidence="1">
    <location>
        <begin position="331"/>
        <end position="368"/>
    </location>
</feature>
<feature type="compositionally biased region" description="Acidic residues" evidence="1">
    <location>
        <begin position="1981"/>
        <end position="1994"/>
    </location>
</feature>
<feature type="compositionally biased region" description="Low complexity" evidence="1">
    <location>
        <begin position="1940"/>
        <end position="1950"/>
    </location>
</feature>
<feature type="region of interest" description="Disordered" evidence="1">
    <location>
        <begin position="506"/>
        <end position="612"/>
    </location>
</feature>
<feature type="compositionally biased region" description="Polar residues" evidence="1">
    <location>
        <begin position="571"/>
        <end position="582"/>
    </location>
</feature>
<feature type="compositionally biased region" description="Basic and acidic residues" evidence="1">
    <location>
        <begin position="1421"/>
        <end position="1444"/>
    </location>
</feature>
<feature type="compositionally biased region" description="Basic and acidic residues" evidence="1">
    <location>
        <begin position="1484"/>
        <end position="1506"/>
    </location>
</feature>
<gene>
    <name evidence="2" type="ORF">DM02DRAFT_627159</name>
</gene>
<feature type="region of interest" description="Disordered" evidence="1">
    <location>
        <begin position="957"/>
        <end position="1004"/>
    </location>
</feature>
<feature type="compositionally biased region" description="Basic and acidic residues" evidence="1">
    <location>
        <begin position="1451"/>
        <end position="1471"/>
    </location>
</feature>
<dbReference type="EMBL" id="KZ805349">
    <property type="protein sequence ID" value="PVI01955.1"/>
    <property type="molecule type" value="Genomic_DNA"/>
</dbReference>
<feature type="compositionally biased region" description="Polar residues" evidence="1">
    <location>
        <begin position="53"/>
        <end position="64"/>
    </location>
</feature>
<feature type="compositionally biased region" description="Acidic residues" evidence="1">
    <location>
        <begin position="1805"/>
        <end position="1820"/>
    </location>
</feature>
<proteinExistence type="predicted"/>
<feature type="compositionally biased region" description="Basic and acidic residues" evidence="1">
    <location>
        <begin position="922"/>
        <end position="934"/>
    </location>
</feature>
<feature type="compositionally biased region" description="Basic and acidic residues" evidence="1">
    <location>
        <begin position="727"/>
        <end position="738"/>
    </location>
</feature>
<feature type="compositionally biased region" description="Low complexity" evidence="1">
    <location>
        <begin position="1507"/>
        <end position="1516"/>
    </location>
</feature>
<feature type="region of interest" description="Disordered" evidence="1">
    <location>
        <begin position="96"/>
        <end position="440"/>
    </location>
</feature>
<feature type="region of interest" description="Disordered" evidence="1">
    <location>
        <begin position="1029"/>
        <end position="1356"/>
    </location>
</feature>
<feature type="compositionally biased region" description="Polar residues" evidence="1">
    <location>
        <begin position="1869"/>
        <end position="1879"/>
    </location>
</feature>
<feature type="compositionally biased region" description="Polar residues" evidence="1">
    <location>
        <begin position="531"/>
        <end position="542"/>
    </location>
</feature>
<feature type="compositionally biased region" description="Acidic residues" evidence="1">
    <location>
        <begin position="1770"/>
        <end position="1788"/>
    </location>
</feature>
<feature type="region of interest" description="Disordered" evidence="1">
    <location>
        <begin position="643"/>
        <end position="678"/>
    </location>
</feature>
<evidence type="ECO:0000313" key="2">
    <source>
        <dbReference type="EMBL" id="PVI01955.1"/>
    </source>
</evidence>
<feature type="region of interest" description="Disordered" evidence="1">
    <location>
        <begin position="765"/>
        <end position="807"/>
    </location>
</feature>
<feature type="compositionally biased region" description="Basic and acidic residues" evidence="1">
    <location>
        <begin position="1029"/>
        <end position="1045"/>
    </location>
</feature>
<dbReference type="STRING" id="97972.A0A2V1DXH7"/>
<feature type="compositionally biased region" description="Pro residues" evidence="1">
    <location>
        <begin position="1716"/>
        <end position="1725"/>
    </location>
</feature>